<evidence type="ECO:0000313" key="1">
    <source>
        <dbReference type="EMBL" id="MBC9797807.1"/>
    </source>
</evidence>
<dbReference type="EMBL" id="JACVDC010000074">
    <property type="protein sequence ID" value="MBC9797807.1"/>
    <property type="molecule type" value="Genomic_DNA"/>
</dbReference>
<dbReference type="AlphaFoldDB" id="A0A926JUK1"/>
<gene>
    <name evidence="1" type="ORF">IBL28_17685</name>
</gene>
<protein>
    <submittedName>
        <fullName evidence="1">DUF4221 family protein</fullName>
    </submittedName>
</protein>
<dbReference type="Pfam" id="PF13970">
    <property type="entry name" value="DUF4221"/>
    <property type="match status" value="1"/>
</dbReference>
<dbReference type="Proteomes" id="UP000653730">
    <property type="component" value="Unassembled WGS sequence"/>
</dbReference>
<name>A0A926JUK1_9FLAO</name>
<evidence type="ECO:0000313" key="2">
    <source>
        <dbReference type="Proteomes" id="UP000653730"/>
    </source>
</evidence>
<comment type="caution">
    <text evidence="1">The sequence shown here is derived from an EMBL/GenBank/DDBJ whole genome shotgun (WGS) entry which is preliminary data.</text>
</comment>
<keyword evidence="2" id="KW-1185">Reference proteome</keyword>
<organism evidence="1 2">
    <name type="scientific">Sinomicrobium weinanense</name>
    <dbReference type="NCBI Taxonomy" id="2842200"/>
    <lineage>
        <taxon>Bacteria</taxon>
        <taxon>Pseudomonadati</taxon>
        <taxon>Bacteroidota</taxon>
        <taxon>Flavobacteriia</taxon>
        <taxon>Flavobacteriales</taxon>
        <taxon>Flavobacteriaceae</taxon>
        <taxon>Sinomicrobium</taxon>
    </lineage>
</organism>
<dbReference type="PROSITE" id="PS51257">
    <property type="entry name" value="PROKAR_LIPOPROTEIN"/>
    <property type="match status" value="1"/>
</dbReference>
<sequence length="397" mass="46296">MKTIYLIVIFSAFFSCSTDQPEIKNLKKGSLKATMELMETNIKKFPLDSNTAPKPRYLEIFIDSTGKRKLTFLNSFDNSIYIYDYSSSVFEDLIKFEKQGPNAVPYPTGYHIKNMDSIYIADYQTMELLLVNDKSEVIKKTPLMGEKDFRSSPELLISNCQYFPETSTPFIETKNTLMLPGFYMRIIPDSLSNKVNFIAQIEYKTGEIEHHSPYPSKLYGSNFTWSDPFYTKVYPEIDLERNRMIYSFPVSHNLFIKSLDNDTYTEVYGGSNFAGTIKPSKKNPENISRQELIHHINEQDLYSALLYDKYRKVYYRFLRKAIPNPTIHNGLKDKPIAIIIMDENFEYLGETVIGDSHEWNWDNCFVTKEGLNIEYLDEGDINEVYMVFKIFEPKQIP</sequence>
<reference evidence="1 2" key="1">
    <citation type="submission" date="2020-09" db="EMBL/GenBank/DDBJ databases">
        <title>Sinomicrobium weinanense sp. nov., a halophilic bacteria isolated from saline-alkali soil.</title>
        <authorList>
            <person name="Wu P."/>
            <person name="Ren H."/>
            <person name="Mei Y."/>
            <person name="Liang Y."/>
            <person name="Chen Z."/>
        </authorList>
    </citation>
    <scope>NUCLEOTIDE SEQUENCE [LARGE SCALE GENOMIC DNA]</scope>
    <source>
        <strain evidence="1 2">FJxs</strain>
    </source>
</reference>
<accession>A0A926JUK1</accession>
<dbReference type="RefSeq" id="WP_187966936.1">
    <property type="nucleotide sequence ID" value="NZ_JACVDC010000074.1"/>
</dbReference>
<proteinExistence type="predicted"/>
<dbReference type="InterPro" id="IPR025316">
    <property type="entry name" value="DUF4221"/>
</dbReference>